<evidence type="ECO:0000313" key="1">
    <source>
        <dbReference type="EMBL" id="SUZ64382.1"/>
    </source>
</evidence>
<gene>
    <name evidence="1" type="ORF">METZ01_LOCUS17236</name>
</gene>
<dbReference type="InterPro" id="IPR032710">
    <property type="entry name" value="NTF2-like_dom_sf"/>
</dbReference>
<feature type="non-terminal residue" evidence="1">
    <location>
        <position position="1"/>
    </location>
</feature>
<accession>A0A381PBM2</accession>
<proteinExistence type="predicted"/>
<sequence length="132" mass="15058">VVPITKWHEVVSTKNYQLLEEILDDDVIFYSPVVFTPQKGKEITKIYLSAAAEVFEGNSFSYVRELIKESEASLEFELELDGIKVNGVDLIAWNDDQKITEFKVFIRPLQAVNALHQKMGAILESMGKRVRP</sequence>
<protein>
    <recommendedName>
        <fullName evidence="2">SnoaL-like domain-containing protein</fullName>
    </recommendedName>
</protein>
<name>A0A381PBM2_9ZZZZ</name>
<dbReference type="Gene3D" id="3.10.450.50">
    <property type="match status" value="1"/>
</dbReference>
<organism evidence="1">
    <name type="scientific">marine metagenome</name>
    <dbReference type="NCBI Taxonomy" id="408172"/>
    <lineage>
        <taxon>unclassified sequences</taxon>
        <taxon>metagenomes</taxon>
        <taxon>ecological metagenomes</taxon>
    </lineage>
</organism>
<dbReference type="AlphaFoldDB" id="A0A381PBM2"/>
<dbReference type="SUPFAM" id="SSF54427">
    <property type="entry name" value="NTF2-like"/>
    <property type="match status" value="1"/>
</dbReference>
<reference evidence="1" key="1">
    <citation type="submission" date="2018-05" db="EMBL/GenBank/DDBJ databases">
        <authorList>
            <person name="Lanie J.A."/>
            <person name="Ng W.-L."/>
            <person name="Kazmierczak K.M."/>
            <person name="Andrzejewski T.M."/>
            <person name="Davidsen T.M."/>
            <person name="Wayne K.J."/>
            <person name="Tettelin H."/>
            <person name="Glass J.I."/>
            <person name="Rusch D."/>
            <person name="Podicherti R."/>
            <person name="Tsui H.-C.T."/>
            <person name="Winkler M.E."/>
        </authorList>
    </citation>
    <scope>NUCLEOTIDE SEQUENCE</scope>
</reference>
<dbReference type="EMBL" id="UINC01000932">
    <property type="protein sequence ID" value="SUZ64382.1"/>
    <property type="molecule type" value="Genomic_DNA"/>
</dbReference>
<evidence type="ECO:0008006" key="2">
    <source>
        <dbReference type="Google" id="ProtNLM"/>
    </source>
</evidence>